<protein>
    <submittedName>
        <fullName evidence="3">Uncharacterized protein</fullName>
    </submittedName>
</protein>
<keyword evidence="2" id="KW-1133">Transmembrane helix</keyword>
<feature type="transmembrane region" description="Helical" evidence="2">
    <location>
        <begin position="103"/>
        <end position="122"/>
    </location>
</feature>
<evidence type="ECO:0000256" key="1">
    <source>
        <dbReference type="SAM" id="MobiDB-lite"/>
    </source>
</evidence>
<keyword evidence="4" id="KW-1185">Reference proteome</keyword>
<dbReference type="EMBL" id="CP042305">
    <property type="protein sequence ID" value="QDZ15401.1"/>
    <property type="molecule type" value="Genomic_DNA"/>
</dbReference>
<reference evidence="3 4" key="1">
    <citation type="submission" date="2019-07" db="EMBL/GenBank/DDBJ databases">
        <title>Full genome sequence of Humibacter sp. WJ7-1.</title>
        <authorList>
            <person name="Im W.-T."/>
        </authorList>
    </citation>
    <scope>NUCLEOTIDE SEQUENCE [LARGE SCALE GENOMIC DNA]</scope>
    <source>
        <strain evidence="3 4">WJ7-1</strain>
    </source>
</reference>
<feature type="transmembrane region" description="Helical" evidence="2">
    <location>
        <begin position="71"/>
        <end position="91"/>
    </location>
</feature>
<name>A0A5B8M5D3_9MICO</name>
<dbReference type="OrthoDB" id="5006886at2"/>
<feature type="compositionally biased region" description="Polar residues" evidence="1">
    <location>
        <begin position="1"/>
        <end position="23"/>
    </location>
</feature>
<proteinExistence type="predicted"/>
<evidence type="ECO:0000256" key="2">
    <source>
        <dbReference type="SAM" id="Phobius"/>
    </source>
</evidence>
<sequence length="168" mass="17645">MTTGTPASSPSPHESANDPSGTSGRARRRPPAELIVVVVLTYLAGFVAIGVGILFILLRYVVDNGLLGGEFGVTLIGAIVILGGLFIIAMASALTRGKHYARVLTTIAMAVEFALAVVSLVIDATSYWLEAAMMVIAVLVVLVLWLGRSGRYFAHISAMDAAARRTGM</sequence>
<keyword evidence="2" id="KW-0812">Transmembrane</keyword>
<feature type="transmembrane region" description="Helical" evidence="2">
    <location>
        <begin position="128"/>
        <end position="147"/>
    </location>
</feature>
<keyword evidence="2" id="KW-0472">Membrane</keyword>
<dbReference type="KEGG" id="huw:FPZ11_12095"/>
<evidence type="ECO:0000313" key="4">
    <source>
        <dbReference type="Proteomes" id="UP000320216"/>
    </source>
</evidence>
<accession>A0A5B8M5D3</accession>
<organism evidence="3 4">
    <name type="scientific">Humibacter ginsenosidimutans</name>
    <dbReference type="NCBI Taxonomy" id="2599293"/>
    <lineage>
        <taxon>Bacteria</taxon>
        <taxon>Bacillati</taxon>
        <taxon>Actinomycetota</taxon>
        <taxon>Actinomycetes</taxon>
        <taxon>Micrococcales</taxon>
        <taxon>Microbacteriaceae</taxon>
        <taxon>Humibacter</taxon>
    </lineage>
</organism>
<dbReference type="AlphaFoldDB" id="A0A5B8M5D3"/>
<gene>
    <name evidence="3" type="ORF">FPZ11_12095</name>
</gene>
<dbReference type="Proteomes" id="UP000320216">
    <property type="component" value="Chromosome"/>
</dbReference>
<feature type="transmembrane region" description="Helical" evidence="2">
    <location>
        <begin position="34"/>
        <end position="59"/>
    </location>
</feature>
<dbReference type="RefSeq" id="WP_146321244.1">
    <property type="nucleotide sequence ID" value="NZ_CP042305.1"/>
</dbReference>
<evidence type="ECO:0000313" key="3">
    <source>
        <dbReference type="EMBL" id="QDZ15401.1"/>
    </source>
</evidence>
<feature type="region of interest" description="Disordered" evidence="1">
    <location>
        <begin position="1"/>
        <end position="27"/>
    </location>
</feature>